<dbReference type="EMBL" id="FNXB01000012">
    <property type="protein sequence ID" value="SEH87292.1"/>
    <property type="molecule type" value="Genomic_DNA"/>
</dbReference>
<dbReference type="Proteomes" id="UP000198939">
    <property type="component" value="Unassembled WGS sequence"/>
</dbReference>
<reference evidence="2" key="2">
    <citation type="submission" date="2016-10" db="EMBL/GenBank/DDBJ databases">
        <authorList>
            <person name="de Groot N.N."/>
        </authorList>
    </citation>
    <scope>NUCLEOTIDE SEQUENCE [LARGE SCALE GENOMIC DNA]</scope>
    <source>
        <strain evidence="2">CCBAU85039</strain>
    </source>
</reference>
<name>A0A1H8L9G3_9HYPH</name>
<proteinExistence type="predicted"/>
<protein>
    <submittedName>
        <fullName evidence="2">Uncharacterized protein</fullName>
    </submittedName>
</protein>
<evidence type="ECO:0000313" key="5">
    <source>
        <dbReference type="Proteomes" id="UP000198939"/>
    </source>
</evidence>
<keyword evidence="1" id="KW-0812">Transmembrane</keyword>
<gene>
    <name evidence="2" type="ORF">RTCCBAU85039_2816</name>
    <name evidence="3" type="ORF">SAMN05216228_1010174</name>
</gene>
<reference evidence="4" key="1">
    <citation type="submission" date="2016-10" db="EMBL/GenBank/DDBJ databases">
        <authorList>
            <person name="Wibberg D."/>
        </authorList>
    </citation>
    <scope>NUCLEOTIDE SEQUENCE [LARGE SCALE GENOMIC DNA]</scope>
</reference>
<organism evidence="2 4">
    <name type="scientific">Rhizobium tibeticum</name>
    <dbReference type="NCBI Taxonomy" id="501024"/>
    <lineage>
        <taxon>Bacteria</taxon>
        <taxon>Pseudomonadati</taxon>
        <taxon>Pseudomonadota</taxon>
        <taxon>Alphaproteobacteria</taxon>
        <taxon>Hyphomicrobiales</taxon>
        <taxon>Rhizobiaceae</taxon>
        <taxon>Rhizobium/Agrobacterium group</taxon>
        <taxon>Rhizobium</taxon>
    </lineage>
</organism>
<evidence type="ECO:0000313" key="3">
    <source>
        <dbReference type="EMBL" id="SEO01775.1"/>
    </source>
</evidence>
<feature type="transmembrane region" description="Helical" evidence="1">
    <location>
        <begin position="90"/>
        <end position="108"/>
    </location>
</feature>
<dbReference type="EMBL" id="FOCV01000010">
    <property type="protein sequence ID" value="SEO01775.1"/>
    <property type="molecule type" value="Genomic_DNA"/>
</dbReference>
<reference evidence="3 5" key="3">
    <citation type="submission" date="2016-10" db="EMBL/GenBank/DDBJ databases">
        <authorList>
            <person name="Varghese N."/>
            <person name="Submissions S."/>
        </authorList>
    </citation>
    <scope>NUCLEOTIDE SEQUENCE [LARGE SCALE GENOMIC DNA]</scope>
    <source>
        <strain evidence="3 5">CGMCC 1.7071</strain>
    </source>
</reference>
<keyword evidence="5" id="KW-1185">Reference proteome</keyword>
<keyword evidence="1" id="KW-0472">Membrane</keyword>
<evidence type="ECO:0000313" key="4">
    <source>
        <dbReference type="Proteomes" id="UP000183063"/>
    </source>
</evidence>
<evidence type="ECO:0000313" key="2">
    <source>
        <dbReference type="EMBL" id="SEH87292.1"/>
    </source>
</evidence>
<dbReference type="Proteomes" id="UP000183063">
    <property type="component" value="Unassembled WGS sequence"/>
</dbReference>
<dbReference type="STRING" id="501024.RTCCBAU85039_2816"/>
<accession>A0A1H8L9G3</accession>
<dbReference type="AlphaFoldDB" id="A0A1H8L9G3"/>
<sequence length="205" mass="21911">MSSRPAVSDRSEQRSRWRFRPWLSPSALRHSICDAANGSEFNAYPMLSLRSGCFLPVHPEAALGGGVGPGLSRALTTEFTAVPDQCMMRSSIRIFVPGISGLIAIAFVRRKRVDDMVDADPVTATAIPVVGIGASVGGIEALGSFFDAMSTDSGCMQRQSASAEVSRPAGPRLFKRSSQEPTTHLRVLVTKGTGPGTPLWHIDIN</sequence>
<evidence type="ECO:0000256" key="1">
    <source>
        <dbReference type="SAM" id="Phobius"/>
    </source>
</evidence>
<keyword evidence="1" id="KW-1133">Transmembrane helix</keyword>